<keyword evidence="5 7" id="KW-1133">Transmembrane helix</keyword>
<evidence type="ECO:0000313" key="9">
    <source>
        <dbReference type="EMBL" id="MFD1188469.1"/>
    </source>
</evidence>
<dbReference type="SUPFAM" id="SSF103473">
    <property type="entry name" value="MFS general substrate transporter"/>
    <property type="match status" value="1"/>
</dbReference>
<dbReference type="Pfam" id="PF07690">
    <property type="entry name" value="MFS_1"/>
    <property type="match status" value="1"/>
</dbReference>
<feature type="transmembrane region" description="Helical" evidence="7">
    <location>
        <begin position="482"/>
        <end position="502"/>
    </location>
</feature>
<dbReference type="InterPro" id="IPR004638">
    <property type="entry name" value="EmrB-like"/>
</dbReference>
<evidence type="ECO:0000256" key="3">
    <source>
        <dbReference type="ARBA" id="ARBA00022475"/>
    </source>
</evidence>
<dbReference type="CDD" id="cd17321">
    <property type="entry name" value="MFS_MMR_MDR_like"/>
    <property type="match status" value="1"/>
</dbReference>
<feature type="transmembrane region" description="Helical" evidence="7">
    <location>
        <begin position="297"/>
        <end position="315"/>
    </location>
</feature>
<feature type="transmembrane region" description="Helical" evidence="7">
    <location>
        <begin position="402"/>
        <end position="423"/>
    </location>
</feature>
<evidence type="ECO:0000256" key="5">
    <source>
        <dbReference type="ARBA" id="ARBA00022989"/>
    </source>
</evidence>
<feature type="transmembrane region" description="Helical" evidence="7">
    <location>
        <begin position="77"/>
        <end position="103"/>
    </location>
</feature>
<protein>
    <submittedName>
        <fullName evidence="9">MFS transporter</fullName>
    </submittedName>
</protein>
<dbReference type="RefSeq" id="WP_377532124.1">
    <property type="nucleotide sequence ID" value="NZ_JBHTLD010000281.1"/>
</dbReference>
<dbReference type="PROSITE" id="PS50850">
    <property type="entry name" value="MFS"/>
    <property type="match status" value="1"/>
</dbReference>
<dbReference type="Gene3D" id="1.20.1720.10">
    <property type="entry name" value="Multidrug resistance protein D"/>
    <property type="match status" value="1"/>
</dbReference>
<comment type="caution">
    <text evidence="9">The sequence shown here is derived from an EMBL/GenBank/DDBJ whole genome shotgun (WGS) entry which is preliminary data.</text>
</comment>
<evidence type="ECO:0000313" key="10">
    <source>
        <dbReference type="Proteomes" id="UP001597094"/>
    </source>
</evidence>
<sequence length="506" mass="53673">MKSEKATGNWVLVAATTASAMAFIDGSALNVVLPSLQRSLQATATDLIWILNAYLLFMASFILLGGTLGDRVGRKKVFMWGISLFMLASFACGVAPSPVWLIASRAVQGVGAALMVPGSLAIISSYFKREARGQAIGTWSAVTTMVTMAGPALGGFLADLGWWRMVFFLNLPLGILALAALYFKVPESRGEHGGKTIDWAGAGLAVVGLAGITYGFVEIPKYGWQHHRVIAAFFLGSVSMLLFLWTEARLKQPMVPLKVFQNRMFSGANLLTLLLYGALNVGLFILVLNLVQVQGYSQLQAGLATLPFALLLMLFSRKAGSLADRYGARWFLVAGPALVGVGFLLLGQVQRTAGFTSYWYTYLPGVLVFGAGMALTVAPLTTTVMSAIEENMAGTASGINNAVSRMAGVLSIAILGSMAVAAFSQELHSGAATLLLDASTEQAVLAQANQLGGATVPEQVPDAQREPIQQLLDASFLKAYTLVMHLCVALALLASVVAAFFISSKR</sequence>
<feature type="transmembrane region" description="Helical" evidence="7">
    <location>
        <begin position="327"/>
        <end position="347"/>
    </location>
</feature>
<feature type="transmembrane region" description="Helical" evidence="7">
    <location>
        <begin position="139"/>
        <end position="157"/>
    </location>
</feature>
<dbReference type="InterPro" id="IPR020846">
    <property type="entry name" value="MFS_dom"/>
</dbReference>
<dbReference type="EMBL" id="JBHTLD010000281">
    <property type="protein sequence ID" value="MFD1188469.1"/>
    <property type="molecule type" value="Genomic_DNA"/>
</dbReference>
<feature type="transmembrane region" description="Helical" evidence="7">
    <location>
        <begin position="46"/>
        <end position="65"/>
    </location>
</feature>
<dbReference type="Gene3D" id="1.20.1250.20">
    <property type="entry name" value="MFS general substrate transporter like domains"/>
    <property type="match status" value="1"/>
</dbReference>
<feature type="transmembrane region" description="Helical" evidence="7">
    <location>
        <begin position="163"/>
        <end position="185"/>
    </location>
</feature>
<evidence type="ECO:0000256" key="7">
    <source>
        <dbReference type="SAM" id="Phobius"/>
    </source>
</evidence>
<comment type="subcellular location">
    <subcellularLocation>
        <location evidence="1">Cell membrane</location>
        <topology evidence="1">Multi-pass membrane protein</topology>
    </subcellularLocation>
</comment>
<keyword evidence="3" id="KW-1003">Cell membrane</keyword>
<proteinExistence type="predicted"/>
<feature type="transmembrane region" description="Helical" evidence="7">
    <location>
        <begin position="267"/>
        <end position="291"/>
    </location>
</feature>
<keyword evidence="6 7" id="KW-0472">Membrane</keyword>
<evidence type="ECO:0000256" key="4">
    <source>
        <dbReference type="ARBA" id="ARBA00022692"/>
    </source>
</evidence>
<name>A0ABW3SU79_9BACT</name>
<feature type="transmembrane region" description="Helical" evidence="7">
    <location>
        <begin position="109"/>
        <end position="127"/>
    </location>
</feature>
<feature type="transmembrane region" description="Helical" evidence="7">
    <location>
        <begin position="197"/>
        <end position="217"/>
    </location>
</feature>
<feature type="transmembrane region" description="Helical" evidence="7">
    <location>
        <begin position="229"/>
        <end position="246"/>
    </location>
</feature>
<feature type="transmembrane region" description="Helical" evidence="7">
    <location>
        <begin position="359"/>
        <end position="381"/>
    </location>
</feature>
<dbReference type="Proteomes" id="UP001597094">
    <property type="component" value="Unassembled WGS sequence"/>
</dbReference>
<accession>A0ABW3SU79</accession>
<evidence type="ECO:0000256" key="2">
    <source>
        <dbReference type="ARBA" id="ARBA00022448"/>
    </source>
</evidence>
<gene>
    <name evidence="9" type="ORF">ACFQ2O_19825</name>
</gene>
<keyword evidence="2" id="KW-0813">Transport</keyword>
<evidence type="ECO:0000256" key="1">
    <source>
        <dbReference type="ARBA" id="ARBA00004651"/>
    </source>
</evidence>
<dbReference type="InterPro" id="IPR036259">
    <property type="entry name" value="MFS_trans_sf"/>
</dbReference>
<dbReference type="NCBIfam" id="TIGR00711">
    <property type="entry name" value="efflux_EmrB"/>
    <property type="match status" value="1"/>
</dbReference>
<feature type="domain" description="Major facilitator superfamily (MFS) profile" evidence="8">
    <location>
        <begin position="11"/>
        <end position="506"/>
    </location>
</feature>
<dbReference type="PANTHER" id="PTHR42718:SF42">
    <property type="entry name" value="EXPORT PROTEIN"/>
    <property type="match status" value="1"/>
</dbReference>
<reference evidence="10" key="1">
    <citation type="journal article" date="2019" name="Int. J. Syst. Evol. Microbiol.">
        <title>The Global Catalogue of Microorganisms (GCM) 10K type strain sequencing project: providing services to taxonomists for standard genome sequencing and annotation.</title>
        <authorList>
            <consortium name="The Broad Institute Genomics Platform"/>
            <consortium name="The Broad Institute Genome Sequencing Center for Infectious Disease"/>
            <person name="Wu L."/>
            <person name="Ma J."/>
        </authorList>
    </citation>
    <scope>NUCLEOTIDE SEQUENCE [LARGE SCALE GENOMIC DNA]</scope>
    <source>
        <strain evidence="10">JCM 31319</strain>
    </source>
</reference>
<evidence type="ECO:0000256" key="6">
    <source>
        <dbReference type="ARBA" id="ARBA00023136"/>
    </source>
</evidence>
<dbReference type="PANTHER" id="PTHR42718">
    <property type="entry name" value="MAJOR FACILITATOR SUPERFAMILY MULTIDRUG TRANSPORTER MFSC"/>
    <property type="match status" value="1"/>
</dbReference>
<dbReference type="InterPro" id="IPR011701">
    <property type="entry name" value="MFS"/>
</dbReference>
<keyword evidence="10" id="KW-1185">Reference proteome</keyword>
<organism evidence="9 10">
    <name type="scientific">Pontibacter rugosus</name>
    <dbReference type="NCBI Taxonomy" id="1745966"/>
    <lineage>
        <taxon>Bacteria</taxon>
        <taxon>Pseudomonadati</taxon>
        <taxon>Bacteroidota</taxon>
        <taxon>Cytophagia</taxon>
        <taxon>Cytophagales</taxon>
        <taxon>Hymenobacteraceae</taxon>
        <taxon>Pontibacter</taxon>
    </lineage>
</organism>
<evidence type="ECO:0000259" key="8">
    <source>
        <dbReference type="PROSITE" id="PS50850"/>
    </source>
</evidence>
<keyword evidence="4 7" id="KW-0812">Transmembrane</keyword>